<gene>
    <name evidence="2" type="ORF">CEXT_277481</name>
</gene>
<evidence type="ECO:0000256" key="1">
    <source>
        <dbReference type="SAM" id="MobiDB-lite"/>
    </source>
</evidence>
<accession>A0AAV4XXA3</accession>
<feature type="compositionally biased region" description="Polar residues" evidence="1">
    <location>
        <begin position="46"/>
        <end position="57"/>
    </location>
</feature>
<proteinExistence type="predicted"/>
<dbReference type="AlphaFoldDB" id="A0AAV4XXA3"/>
<sequence>MISIEYNSIDNICRPLAPSLGQRLALQEIEILNLHRPNGSEKTKITSDTTQWKPTESNSKEWQDAFLSVGRKN</sequence>
<organism evidence="2 3">
    <name type="scientific">Caerostris extrusa</name>
    <name type="common">Bark spider</name>
    <name type="synonym">Caerostris bankana</name>
    <dbReference type="NCBI Taxonomy" id="172846"/>
    <lineage>
        <taxon>Eukaryota</taxon>
        <taxon>Metazoa</taxon>
        <taxon>Ecdysozoa</taxon>
        <taxon>Arthropoda</taxon>
        <taxon>Chelicerata</taxon>
        <taxon>Arachnida</taxon>
        <taxon>Araneae</taxon>
        <taxon>Araneomorphae</taxon>
        <taxon>Entelegynae</taxon>
        <taxon>Araneoidea</taxon>
        <taxon>Araneidae</taxon>
        <taxon>Caerostris</taxon>
    </lineage>
</organism>
<keyword evidence="3" id="KW-1185">Reference proteome</keyword>
<protein>
    <submittedName>
        <fullName evidence="2">Uncharacterized protein</fullName>
    </submittedName>
</protein>
<reference evidence="2 3" key="1">
    <citation type="submission" date="2021-06" db="EMBL/GenBank/DDBJ databases">
        <title>Caerostris extrusa draft genome.</title>
        <authorList>
            <person name="Kono N."/>
            <person name="Arakawa K."/>
        </authorList>
    </citation>
    <scope>NUCLEOTIDE SEQUENCE [LARGE SCALE GENOMIC DNA]</scope>
</reference>
<name>A0AAV4XXA3_CAEEX</name>
<feature type="region of interest" description="Disordered" evidence="1">
    <location>
        <begin position="39"/>
        <end position="58"/>
    </location>
</feature>
<evidence type="ECO:0000313" key="2">
    <source>
        <dbReference type="EMBL" id="GIY98918.1"/>
    </source>
</evidence>
<dbReference type="EMBL" id="BPLR01000987">
    <property type="protein sequence ID" value="GIY98918.1"/>
    <property type="molecule type" value="Genomic_DNA"/>
</dbReference>
<dbReference type="Proteomes" id="UP001054945">
    <property type="component" value="Unassembled WGS sequence"/>
</dbReference>
<evidence type="ECO:0000313" key="3">
    <source>
        <dbReference type="Proteomes" id="UP001054945"/>
    </source>
</evidence>
<comment type="caution">
    <text evidence="2">The sequence shown here is derived from an EMBL/GenBank/DDBJ whole genome shotgun (WGS) entry which is preliminary data.</text>
</comment>